<reference evidence="3" key="1">
    <citation type="submission" date="2023-07" db="EMBL/GenBank/DDBJ databases">
        <title>Brevundimonas soil sp. nov., isolated from the soil of chemical plant.</title>
        <authorList>
            <person name="Wu N."/>
        </authorList>
    </citation>
    <scope>NUCLEOTIDE SEQUENCE</scope>
    <source>
        <strain evidence="3">XZ-24</strain>
    </source>
</reference>
<evidence type="ECO:0000313" key="3">
    <source>
        <dbReference type="EMBL" id="MDO1559017.1"/>
    </source>
</evidence>
<dbReference type="CDD" id="cd03801">
    <property type="entry name" value="GT4_PimA-like"/>
    <property type="match status" value="1"/>
</dbReference>
<dbReference type="Pfam" id="PF13692">
    <property type="entry name" value="Glyco_trans_1_4"/>
    <property type="match status" value="1"/>
</dbReference>
<keyword evidence="1 3" id="KW-0328">Glycosyltransferase</keyword>
<dbReference type="EMBL" id="JAUKTR010000002">
    <property type="protein sequence ID" value="MDO1559017.1"/>
    <property type="molecule type" value="Genomic_DNA"/>
</dbReference>
<gene>
    <name evidence="3" type="ORF">Q0812_06195</name>
</gene>
<dbReference type="GO" id="GO:0016757">
    <property type="term" value="F:glycosyltransferase activity"/>
    <property type="evidence" value="ECO:0007669"/>
    <property type="project" value="UniProtKB-KW"/>
</dbReference>
<comment type="caution">
    <text evidence="3">The sequence shown here is derived from an EMBL/GenBank/DDBJ whole genome shotgun (WGS) entry which is preliminary data.</text>
</comment>
<protein>
    <submittedName>
        <fullName evidence="3">Glycosyltransferase family 4 protein</fullName>
        <ecNumber evidence="3">2.4.-.-</ecNumber>
    </submittedName>
</protein>
<evidence type="ECO:0000313" key="4">
    <source>
        <dbReference type="Proteomes" id="UP001169063"/>
    </source>
</evidence>
<keyword evidence="2 3" id="KW-0808">Transferase</keyword>
<sequence>MVKRQPPQADPDLQARYDALAEAHVRLSSQVERQRERFGVVLAQLSNAERLEGLRSPRPGPGRWIGGLVDLAVYGAAYLIGWRRPVSRTRALAGLRGDLPGLYDLIQKLRGRPSLAHRDGRLETIRFQGVSAAPGAPVLELRNLFAHPRTRSAVSRACKTLLAAGVERGPIRHVVALNFYGGGGAERTALAYARALADEGGHAAVILTDPGPRRVLPVLPEGVTALDFEALDADLDAEERQTLLFLLLQALAPETLHIVNCDAAWRMLLAVPRPLLPVKSVVASAYALQEDPKTGAPIGYSALMVRAGDKVDRLITDNRVFAEQVLPGIGFDPDRISAVHNACRLEDAVDQADAQARLERRIAGLGEAGRITVVWAGRLDLEKRVDLLHEVARLGADRFDFRIYGAEVMDRSDWGRRLADLPNVRVMGPYASPLAWDEDGAAQLFLFTSSIEGLPNTLVEAGWLGFPVVATDVGGVGDLIDPVTGWPLPPEAEASDYLAALNEAATASGDTRRRAAALIERTHSRHSLAAFEQALAVAYPRAE</sequence>
<dbReference type="SUPFAM" id="SSF53756">
    <property type="entry name" value="UDP-Glycosyltransferase/glycogen phosphorylase"/>
    <property type="match status" value="1"/>
</dbReference>
<accession>A0ABT8SKC2</accession>
<evidence type="ECO:0000256" key="2">
    <source>
        <dbReference type="ARBA" id="ARBA00022679"/>
    </source>
</evidence>
<dbReference type="Proteomes" id="UP001169063">
    <property type="component" value="Unassembled WGS sequence"/>
</dbReference>
<dbReference type="PANTHER" id="PTHR12526:SF510">
    <property type="entry name" value="D-INOSITOL 3-PHOSPHATE GLYCOSYLTRANSFERASE"/>
    <property type="match status" value="1"/>
</dbReference>
<evidence type="ECO:0000256" key="1">
    <source>
        <dbReference type="ARBA" id="ARBA00022676"/>
    </source>
</evidence>
<dbReference type="EC" id="2.4.-.-" evidence="3"/>
<dbReference type="RefSeq" id="WP_302109446.1">
    <property type="nucleotide sequence ID" value="NZ_JAUKTR010000002.1"/>
</dbReference>
<name>A0ABT8SKC2_9CAUL</name>
<proteinExistence type="predicted"/>
<keyword evidence="4" id="KW-1185">Reference proteome</keyword>
<organism evidence="3 4">
    <name type="scientific">Peiella sedimenti</name>
    <dbReference type="NCBI Taxonomy" id="3061083"/>
    <lineage>
        <taxon>Bacteria</taxon>
        <taxon>Pseudomonadati</taxon>
        <taxon>Pseudomonadota</taxon>
        <taxon>Alphaproteobacteria</taxon>
        <taxon>Caulobacterales</taxon>
        <taxon>Caulobacteraceae</taxon>
        <taxon>Peiella</taxon>
    </lineage>
</organism>
<dbReference type="Gene3D" id="3.40.50.2000">
    <property type="entry name" value="Glycogen Phosphorylase B"/>
    <property type="match status" value="2"/>
</dbReference>
<dbReference type="PANTHER" id="PTHR12526">
    <property type="entry name" value="GLYCOSYLTRANSFERASE"/>
    <property type="match status" value="1"/>
</dbReference>